<dbReference type="Proteomes" id="UP000002748">
    <property type="component" value="Unassembled WGS sequence"/>
</dbReference>
<keyword evidence="1" id="KW-0479">Metal-binding</keyword>
<comment type="caution">
    <text evidence="3">The sequence shown here is derived from an EMBL/GenBank/DDBJ whole genome shotgun (WGS) entry which is preliminary data.</text>
</comment>
<feature type="compositionally biased region" description="Low complexity" evidence="2">
    <location>
        <begin position="301"/>
        <end position="318"/>
    </location>
</feature>
<dbReference type="KEGG" id="tasa:A1Q1_05328"/>
<dbReference type="AlphaFoldDB" id="J6ETN5"/>
<dbReference type="Pfam" id="PF03637">
    <property type="entry name" value="Mob1_phocein"/>
    <property type="match status" value="1"/>
</dbReference>
<sequence length="616" mass="64971">MIIPPEKTRGPLAYRFKRGSKLVVSNAAPPPSRPTATVRTFMHVGANLQDLPPQPPSPPVPPLSAIDGPFQLSEYLSLKVRHDPHDIKGLVEVPSDNAKAADRHVWIYEHLRRIPIDVTPLLTQLQLLCSHETCPEMKANEWQYLCVAHGGEGTDKCCAIDYILHTLDSTTALLNSSNYFPSRLQIPHASLTHFPSLFRRLSRIFSHAYFHHREAFATSEAETSLYARFAALCQRYELLGAGLLLIPPEGYEVVTPNDDSDDHNDKHDSSDEEPESAHADAGNTTSVLDEPASNAATTHENANASGASPSPAAPVPGNEGSDADKTASAPIEVPAPAESERKDDSMGVAGGRGSFSPNRWSGSPVQPPHKGKPAPAQASESLSPPSTRAALDALNDSPKVEPKVESKVVSGKGRGTLSRGKAPRASVFAATGPDANASGTFSTSPTSTESVLSPSVLGMARKESVESAVFVGDEEKPQHEAADTATDTSEAVADAPDTHEETPANDVSIPIQLDRADEAVSPKTTTSTIPDILAEDTDASAAPTSPPKITKSELLPSPKSELLSISPKNTASPKRGGKSARGAPRSPKKAKGKALKKEGSGSGGSGGSNSPVPTEE</sequence>
<dbReference type="VEuPathDB" id="FungiDB:A1Q1_05328"/>
<feature type="region of interest" description="Disordered" evidence="2">
    <location>
        <begin position="471"/>
        <end position="616"/>
    </location>
</feature>
<evidence type="ECO:0008006" key="5">
    <source>
        <dbReference type="Google" id="ProtNLM"/>
    </source>
</evidence>
<feature type="compositionally biased region" description="Low complexity" evidence="2">
    <location>
        <begin position="483"/>
        <end position="495"/>
    </location>
</feature>
<feature type="binding site" evidence="1">
    <location>
        <position position="207"/>
    </location>
    <ligand>
        <name>Zn(2+)</name>
        <dbReference type="ChEBI" id="CHEBI:29105"/>
    </ligand>
</feature>
<dbReference type="HOGENOM" id="CLU_443581_0_0_1"/>
<gene>
    <name evidence="3" type="ORF">A1Q1_05328</name>
</gene>
<feature type="binding site" evidence="1">
    <location>
        <position position="129"/>
    </location>
    <ligand>
        <name>Zn(2+)</name>
        <dbReference type="ChEBI" id="CHEBI:29105"/>
    </ligand>
</feature>
<name>J6ETN5_TRIAS</name>
<proteinExistence type="predicted"/>
<dbReference type="PANTHER" id="PTHR22599">
    <property type="entry name" value="MPS ONE BINDER KINASE ACTIVATOR-LIKE MOB"/>
    <property type="match status" value="1"/>
</dbReference>
<dbReference type="EMBL" id="ALBS01000304">
    <property type="protein sequence ID" value="EJT46117.1"/>
    <property type="molecule type" value="Genomic_DNA"/>
</dbReference>
<evidence type="ECO:0000313" key="4">
    <source>
        <dbReference type="Proteomes" id="UP000002748"/>
    </source>
</evidence>
<protein>
    <recommendedName>
        <fullName evidence="5">Mob1 family protein</fullName>
    </recommendedName>
</protein>
<dbReference type="OrthoDB" id="10262609at2759"/>
<evidence type="ECO:0000256" key="2">
    <source>
        <dbReference type="SAM" id="MobiDB-lite"/>
    </source>
</evidence>
<dbReference type="SUPFAM" id="SSF101152">
    <property type="entry name" value="Mob1/phocein"/>
    <property type="match status" value="1"/>
</dbReference>
<dbReference type="GeneID" id="25988840"/>
<feature type="compositionally biased region" description="Low complexity" evidence="2">
    <location>
        <begin position="552"/>
        <end position="568"/>
    </location>
</feature>
<feature type="compositionally biased region" description="Basic and acidic residues" evidence="2">
    <location>
        <begin position="473"/>
        <end position="482"/>
    </location>
</feature>
<accession>J6ETN5</accession>
<dbReference type="SMART" id="SM01388">
    <property type="entry name" value="Mob1_phocein"/>
    <property type="match status" value="1"/>
</dbReference>
<dbReference type="RefSeq" id="XP_014177535.1">
    <property type="nucleotide sequence ID" value="XM_014322060.1"/>
</dbReference>
<feature type="compositionally biased region" description="Polar residues" evidence="2">
    <location>
        <begin position="355"/>
        <end position="364"/>
    </location>
</feature>
<feature type="compositionally biased region" description="Polar residues" evidence="2">
    <location>
        <begin position="437"/>
        <end position="453"/>
    </location>
</feature>
<reference evidence="3 4" key="1">
    <citation type="journal article" date="2012" name="Eukaryot. Cell">
        <title>Draft genome sequence of CBS 2479, the standard type strain of Trichosporon asahii.</title>
        <authorList>
            <person name="Yang R.Y."/>
            <person name="Li H.T."/>
            <person name="Zhu H."/>
            <person name="Zhou G.P."/>
            <person name="Wang M."/>
            <person name="Wang L."/>
        </authorList>
    </citation>
    <scope>NUCLEOTIDE SEQUENCE [LARGE SCALE GENOMIC DNA]</scope>
    <source>
        <strain evidence="4">ATCC 90039 / CBS 2479 / JCM 2466 / KCTC 7840 / NCYC 2677 / UAMH 7654</strain>
    </source>
</reference>
<dbReference type="InterPro" id="IPR036703">
    <property type="entry name" value="MOB_kinase_act_sf"/>
</dbReference>
<organism evidence="3 4">
    <name type="scientific">Trichosporon asahii var. asahii (strain ATCC 90039 / CBS 2479 / JCM 2466 / KCTC 7840 / NBRC 103889/ NCYC 2677 / UAMH 7654)</name>
    <name type="common">Yeast</name>
    <dbReference type="NCBI Taxonomy" id="1186058"/>
    <lineage>
        <taxon>Eukaryota</taxon>
        <taxon>Fungi</taxon>
        <taxon>Dikarya</taxon>
        <taxon>Basidiomycota</taxon>
        <taxon>Agaricomycotina</taxon>
        <taxon>Tremellomycetes</taxon>
        <taxon>Trichosporonales</taxon>
        <taxon>Trichosporonaceae</taxon>
        <taxon>Trichosporon</taxon>
    </lineage>
</organism>
<dbReference type="InterPro" id="IPR005301">
    <property type="entry name" value="MOB_kinase_act_fam"/>
</dbReference>
<evidence type="ECO:0000256" key="1">
    <source>
        <dbReference type="PIRSR" id="PIRSR605301-1"/>
    </source>
</evidence>
<feature type="binding site" evidence="1">
    <location>
        <position position="134"/>
    </location>
    <ligand>
        <name>Zn(2+)</name>
        <dbReference type="ChEBI" id="CHEBI:29105"/>
    </ligand>
</feature>
<dbReference type="Gene3D" id="1.20.140.30">
    <property type="entry name" value="MOB kinase activator"/>
    <property type="match status" value="1"/>
</dbReference>
<feature type="binding site" evidence="1">
    <location>
        <position position="212"/>
    </location>
    <ligand>
        <name>Zn(2+)</name>
        <dbReference type="ChEBI" id="CHEBI:29105"/>
    </ligand>
</feature>
<keyword evidence="1" id="KW-0862">Zinc</keyword>
<feature type="region of interest" description="Disordered" evidence="2">
    <location>
        <begin position="252"/>
        <end position="453"/>
    </location>
</feature>
<evidence type="ECO:0000313" key="3">
    <source>
        <dbReference type="EMBL" id="EJT46117.1"/>
    </source>
</evidence>